<accession>A0A8S4RZI9</accession>
<protein>
    <submittedName>
        <fullName evidence="5">Jg25374 protein</fullName>
    </submittedName>
</protein>
<dbReference type="SMART" id="SM00320">
    <property type="entry name" value="WD40"/>
    <property type="match status" value="9"/>
</dbReference>
<dbReference type="SUPFAM" id="SSF50978">
    <property type="entry name" value="WD40 repeat-like"/>
    <property type="match status" value="1"/>
</dbReference>
<dbReference type="AlphaFoldDB" id="A0A8S4RZI9"/>
<dbReference type="PROSITE" id="PS00678">
    <property type="entry name" value="WD_REPEATS_1"/>
    <property type="match status" value="1"/>
</dbReference>
<dbReference type="GO" id="GO:0003723">
    <property type="term" value="F:RNA binding"/>
    <property type="evidence" value="ECO:0007669"/>
    <property type="project" value="TreeGrafter"/>
</dbReference>
<evidence type="ECO:0000256" key="1">
    <source>
        <dbReference type="ARBA" id="ARBA00022574"/>
    </source>
</evidence>
<reference evidence="5" key="1">
    <citation type="submission" date="2022-03" db="EMBL/GenBank/DDBJ databases">
        <authorList>
            <person name="Lindestad O."/>
        </authorList>
    </citation>
    <scope>NUCLEOTIDE SEQUENCE</scope>
</reference>
<dbReference type="InterPro" id="IPR015943">
    <property type="entry name" value="WD40/YVTN_repeat-like_dom_sf"/>
</dbReference>
<dbReference type="EMBL" id="CAKXAJ010025823">
    <property type="protein sequence ID" value="CAH2244429.1"/>
    <property type="molecule type" value="Genomic_DNA"/>
</dbReference>
<dbReference type="PANTHER" id="PTHR44163:SF1">
    <property type="entry name" value="U3 SMALL NUCLEOLAR RNA-ASSOCIATED PROTEIN 4 HOMOLOG"/>
    <property type="match status" value="1"/>
</dbReference>
<keyword evidence="2" id="KW-0677">Repeat</keyword>
<dbReference type="InterPro" id="IPR046351">
    <property type="entry name" value="UTP4"/>
</dbReference>
<dbReference type="Pfam" id="PF00400">
    <property type="entry name" value="WD40"/>
    <property type="match status" value="2"/>
</dbReference>
<dbReference type="InterPro" id="IPR036322">
    <property type="entry name" value="WD40_repeat_dom_sf"/>
</dbReference>
<keyword evidence="1 3" id="KW-0853">WD repeat</keyword>
<evidence type="ECO:0000256" key="3">
    <source>
        <dbReference type="PROSITE-ProRule" id="PRU00221"/>
    </source>
</evidence>
<dbReference type="GO" id="GO:0000462">
    <property type="term" value="P:maturation of SSU-rRNA from tricistronic rRNA transcript (SSU-rRNA, 5.8S rRNA, LSU-rRNA)"/>
    <property type="evidence" value="ECO:0007669"/>
    <property type="project" value="InterPro"/>
</dbReference>
<dbReference type="SUPFAM" id="SSF51004">
    <property type="entry name" value="C-terminal (heme d1) domain of cytochrome cd1-nitrite reductase"/>
    <property type="match status" value="1"/>
</dbReference>
<dbReference type="InterPro" id="IPR011048">
    <property type="entry name" value="Haem_d1_sf"/>
</dbReference>
<feature type="repeat" description="WD" evidence="3">
    <location>
        <begin position="11"/>
        <end position="45"/>
    </location>
</feature>
<dbReference type="InterPro" id="IPR019775">
    <property type="entry name" value="WD40_repeat_CS"/>
</dbReference>
<dbReference type="PANTHER" id="PTHR44163">
    <property type="entry name" value="U3 SMALL NUCLEOLAR RNA-ASSOCIATED PROTEIN 4 HOMOLOG"/>
    <property type="match status" value="1"/>
</dbReference>
<dbReference type="PROSITE" id="PS50082">
    <property type="entry name" value="WD_REPEATS_2"/>
    <property type="match status" value="1"/>
</dbReference>
<dbReference type="GO" id="GO:0030686">
    <property type="term" value="C:90S preribosome"/>
    <property type="evidence" value="ECO:0007669"/>
    <property type="project" value="InterPro"/>
</dbReference>
<name>A0A8S4RZI9_9NEOP</name>
<organism evidence="5 6">
    <name type="scientific">Pararge aegeria aegeria</name>
    <dbReference type="NCBI Taxonomy" id="348720"/>
    <lineage>
        <taxon>Eukaryota</taxon>
        <taxon>Metazoa</taxon>
        <taxon>Ecdysozoa</taxon>
        <taxon>Arthropoda</taxon>
        <taxon>Hexapoda</taxon>
        <taxon>Insecta</taxon>
        <taxon>Pterygota</taxon>
        <taxon>Neoptera</taxon>
        <taxon>Endopterygota</taxon>
        <taxon>Lepidoptera</taxon>
        <taxon>Glossata</taxon>
        <taxon>Ditrysia</taxon>
        <taxon>Papilionoidea</taxon>
        <taxon>Nymphalidae</taxon>
        <taxon>Satyrinae</taxon>
        <taxon>Satyrini</taxon>
        <taxon>Parargina</taxon>
        <taxon>Pararge</taxon>
    </lineage>
</organism>
<dbReference type="GO" id="GO:0032040">
    <property type="term" value="C:small-subunit processome"/>
    <property type="evidence" value="ECO:0007669"/>
    <property type="project" value="TreeGrafter"/>
</dbReference>
<gene>
    <name evidence="5" type="primary">jg25374</name>
    <name evidence="5" type="ORF">PAEG_LOCUS20376</name>
</gene>
<keyword evidence="6" id="KW-1185">Reference proteome</keyword>
<proteinExistence type="predicted"/>
<dbReference type="InterPro" id="IPR001680">
    <property type="entry name" value="WD40_rpt"/>
</dbReference>
<sequence length="712" mass="79809">MACKLHRVRYYNPKPVQVNCVAFSKSNKVLALARQDASIEIWDLNYAPYLIKFIPGVENTSVEALGWVDQRLLSTGLGGAMVEWDTEKLCVKNTVILTGYAAWCLDVNLTNSVVAVGTEQGYVNLYSVENDDIVYKKLFDKQEGRIMCCKFDHTGNILVTGSVDSIRVWNVETGQATCRMSVARRGKETIVWCLAVLSDNTVVSGDSLGRLTFWDSNLGDQIESYTTHKRDILSIAVSDDEKSLYFSGVDPVIMQFVKVNSGSGKQTCAKWVKSVQRNIHEHDVRALVTHDNKLISVGADGYLTISSYPPKWVTRIPPMIPYPRSSVCALKKILLLRYSNYLEVWKLGSYAVNKSGNVILNNISHMKNIKQENSKSQIEEDSENIIGKEFDQQSVNQKQTLKLTEQPVKLVSIQTKGKKQIKCCELSPSGELVVYSTDSSIRMLKLECDEDQSNISLTKVLISGITCCDRVAFTADSRTLVACCSGDLKILQVDPEAGATIVQTIACEKYLKTKSILHLVVSQKTPSNTTYVVVADTQGSIAVWIKKTKKFEFHVALPKYRCVPSAITIDNKHENLIVVYVDQKIIEYQLVNKQVAKCSRAEHHPEWSKRTSPVISLTTHPVRDALVMQDDVSLWVLERDAENDDEEQQPAPKKKQNWSFKSKKNKGLRIIPLKYLSGFHWLGDDEAVALEILPENIVSQLPPVIATKKHAL</sequence>
<evidence type="ECO:0000256" key="2">
    <source>
        <dbReference type="ARBA" id="ARBA00022737"/>
    </source>
</evidence>
<dbReference type="GO" id="GO:0034455">
    <property type="term" value="C:t-UTP complex"/>
    <property type="evidence" value="ECO:0007669"/>
    <property type="project" value="TreeGrafter"/>
</dbReference>
<evidence type="ECO:0000313" key="6">
    <source>
        <dbReference type="Proteomes" id="UP000838756"/>
    </source>
</evidence>
<dbReference type="Proteomes" id="UP000838756">
    <property type="component" value="Unassembled WGS sequence"/>
</dbReference>
<comment type="caution">
    <text evidence="5">The sequence shown here is derived from an EMBL/GenBank/DDBJ whole genome shotgun (WGS) entry which is preliminary data.</text>
</comment>
<evidence type="ECO:0000313" key="5">
    <source>
        <dbReference type="EMBL" id="CAH2244429.1"/>
    </source>
</evidence>
<dbReference type="Gene3D" id="2.130.10.10">
    <property type="entry name" value="YVTN repeat-like/Quinoprotein amine dehydrogenase"/>
    <property type="match status" value="3"/>
</dbReference>
<evidence type="ECO:0000256" key="4">
    <source>
        <dbReference type="SAM" id="MobiDB-lite"/>
    </source>
</evidence>
<dbReference type="OrthoDB" id="8883818at2759"/>
<feature type="region of interest" description="Disordered" evidence="4">
    <location>
        <begin position="641"/>
        <end position="660"/>
    </location>
</feature>